<sequence length="46" mass="5499">MIEDRERRQIGYYQWVPFALAIAALMFHMPATIWRMLSTQSEIDIV</sequence>
<accession>A0A0N4VRG1</accession>
<keyword evidence="11 12" id="KW-0407">Ion channel</keyword>
<keyword evidence="14" id="KW-1185">Reference proteome</keyword>
<evidence type="ECO:0000256" key="9">
    <source>
        <dbReference type="ARBA" id="ARBA00023065"/>
    </source>
</evidence>
<dbReference type="PANTHER" id="PTHR11893">
    <property type="entry name" value="INNEXIN"/>
    <property type="match status" value="1"/>
</dbReference>
<dbReference type="GO" id="GO:0034220">
    <property type="term" value="P:monoatomic ion transmembrane transport"/>
    <property type="evidence" value="ECO:0007669"/>
    <property type="project" value="UniProtKB-KW"/>
</dbReference>
<keyword evidence="10 12" id="KW-0472">Membrane</keyword>
<dbReference type="GO" id="GO:0005921">
    <property type="term" value="C:gap junction"/>
    <property type="evidence" value="ECO:0007669"/>
    <property type="project" value="UniProtKB-SubCell"/>
</dbReference>
<dbReference type="GO" id="GO:0005243">
    <property type="term" value="F:gap junction channel activity"/>
    <property type="evidence" value="ECO:0007669"/>
    <property type="project" value="TreeGrafter"/>
</dbReference>
<evidence type="ECO:0000256" key="3">
    <source>
        <dbReference type="ARBA" id="ARBA00022448"/>
    </source>
</evidence>
<reference evidence="15" key="1">
    <citation type="submission" date="2017-02" db="UniProtKB">
        <authorList>
            <consortium name="WormBaseParasite"/>
        </authorList>
    </citation>
    <scope>IDENTIFICATION</scope>
</reference>
<keyword evidence="6" id="KW-0303">Gap junction</keyword>
<dbReference type="Pfam" id="PF00876">
    <property type="entry name" value="Innexin"/>
    <property type="match status" value="1"/>
</dbReference>
<evidence type="ECO:0000256" key="1">
    <source>
        <dbReference type="ARBA" id="ARBA00004610"/>
    </source>
</evidence>
<comment type="caution">
    <text evidence="12">Lacks conserved residue(s) required for the propagation of feature annotation.</text>
</comment>
<evidence type="ECO:0000313" key="13">
    <source>
        <dbReference type="EMBL" id="VDD98006.1"/>
    </source>
</evidence>
<dbReference type="OrthoDB" id="5867527at2759"/>
<evidence type="ECO:0000256" key="10">
    <source>
        <dbReference type="ARBA" id="ARBA00023136"/>
    </source>
</evidence>
<evidence type="ECO:0000256" key="12">
    <source>
        <dbReference type="RuleBase" id="RU010713"/>
    </source>
</evidence>
<dbReference type="AlphaFoldDB" id="A0A0N4VRG1"/>
<dbReference type="PANTHER" id="PTHR11893:SF25">
    <property type="entry name" value="INNEXIN"/>
    <property type="match status" value="1"/>
</dbReference>
<comment type="subcellular location">
    <subcellularLocation>
        <location evidence="1">Cell junction</location>
        <location evidence="1">Gap junction</location>
    </subcellularLocation>
    <subcellularLocation>
        <location evidence="2 12">Cell membrane</location>
        <topology evidence="2 12">Multi-pass membrane protein</topology>
    </subcellularLocation>
</comment>
<dbReference type="STRING" id="51028.A0A0N4VRG1"/>
<feature type="transmembrane region" description="Helical" evidence="12">
    <location>
        <begin position="12"/>
        <end position="31"/>
    </location>
</feature>
<proteinExistence type="inferred from homology"/>
<name>A0A0N4VRG1_ENTVE</name>
<evidence type="ECO:0000256" key="6">
    <source>
        <dbReference type="ARBA" id="ARBA00022868"/>
    </source>
</evidence>
<reference evidence="13 14" key="2">
    <citation type="submission" date="2018-10" db="EMBL/GenBank/DDBJ databases">
        <authorList>
            <consortium name="Pathogen Informatics"/>
        </authorList>
    </citation>
    <scope>NUCLEOTIDE SEQUENCE [LARGE SCALE GENOMIC DNA]</scope>
</reference>
<keyword evidence="7" id="KW-0965">Cell junction</keyword>
<keyword evidence="9 12" id="KW-0406">Ion transport</keyword>
<dbReference type="WBParaSite" id="EVEC_0001363001-mRNA-1">
    <property type="protein sequence ID" value="EVEC_0001363001-mRNA-1"/>
    <property type="gene ID" value="EVEC_0001363001"/>
</dbReference>
<keyword evidence="5 12" id="KW-0812">Transmembrane</keyword>
<evidence type="ECO:0000256" key="8">
    <source>
        <dbReference type="ARBA" id="ARBA00022989"/>
    </source>
</evidence>
<dbReference type="PROSITE" id="PS51013">
    <property type="entry name" value="PANNEXIN"/>
    <property type="match status" value="1"/>
</dbReference>
<organism evidence="15">
    <name type="scientific">Enterobius vermicularis</name>
    <name type="common">Human pinworm</name>
    <dbReference type="NCBI Taxonomy" id="51028"/>
    <lineage>
        <taxon>Eukaryota</taxon>
        <taxon>Metazoa</taxon>
        <taxon>Ecdysozoa</taxon>
        <taxon>Nematoda</taxon>
        <taxon>Chromadorea</taxon>
        <taxon>Rhabditida</taxon>
        <taxon>Spirurina</taxon>
        <taxon>Oxyuridomorpha</taxon>
        <taxon>Oxyuroidea</taxon>
        <taxon>Oxyuridae</taxon>
        <taxon>Enterobius</taxon>
    </lineage>
</organism>
<dbReference type="GO" id="GO:0005886">
    <property type="term" value="C:plasma membrane"/>
    <property type="evidence" value="ECO:0007669"/>
    <property type="project" value="UniProtKB-SubCell"/>
</dbReference>
<gene>
    <name evidence="12" type="primary">inx</name>
    <name evidence="13" type="ORF">EVEC_LOCUS12757</name>
</gene>
<evidence type="ECO:0000256" key="2">
    <source>
        <dbReference type="ARBA" id="ARBA00004651"/>
    </source>
</evidence>
<dbReference type="EMBL" id="UXUI01016697">
    <property type="protein sequence ID" value="VDD98006.1"/>
    <property type="molecule type" value="Genomic_DNA"/>
</dbReference>
<protein>
    <recommendedName>
        <fullName evidence="12">Innexin</fullName>
    </recommendedName>
</protein>
<evidence type="ECO:0000256" key="7">
    <source>
        <dbReference type="ARBA" id="ARBA00022949"/>
    </source>
</evidence>
<comment type="similarity">
    <text evidence="12">Belongs to the pannexin family.</text>
</comment>
<evidence type="ECO:0000313" key="14">
    <source>
        <dbReference type="Proteomes" id="UP000274131"/>
    </source>
</evidence>
<evidence type="ECO:0000256" key="5">
    <source>
        <dbReference type="ARBA" id="ARBA00022692"/>
    </source>
</evidence>
<evidence type="ECO:0000313" key="15">
    <source>
        <dbReference type="WBParaSite" id="EVEC_0001363001-mRNA-1"/>
    </source>
</evidence>
<comment type="function">
    <text evidence="12">Structural component of the gap junctions.</text>
</comment>
<keyword evidence="8 12" id="KW-1133">Transmembrane helix</keyword>
<dbReference type="Proteomes" id="UP000274131">
    <property type="component" value="Unassembled WGS sequence"/>
</dbReference>
<keyword evidence="3 12" id="KW-0813">Transport</keyword>
<dbReference type="InterPro" id="IPR000990">
    <property type="entry name" value="Innexin"/>
</dbReference>
<evidence type="ECO:0000256" key="11">
    <source>
        <dbReference type="ARBA" id="ARBA00023303"/>
    </source>
</evidence>
<evidence type="ECO:0000256" key="4">
    <source>
        <dbReference type="ARBA" id="ARBA00022475"/>
    </source>
</evidence>
<keyword evidence="4" id="KW-1003">Cell membrane</keyword>